<dbReference type="PANTHER" id="PTHR23319">
    <property type="entry name" value="GRAM DOMAIN CONTAINING 1B, ISOFORM E"/>
    <property type="match status" value="1"/>
</dbReference>
<evidence type="ECO:0000259" key="3">
    <source>
        <dbReference type="SMART" id="SM00568"/>
    </source>
</evidence>
<feature type="compositionally biased region" description="Low complexity" evidence="1">
    <location>
        <begin position="1"/>
        <end position="10"/>
    </location>
</feature>
<organism evidence="4 5">
    <name type="scientific">Trichonephila clavata</name>
    <name type="common">Joro spider</name>
    <name type="synonym">Nephila clavata</name>
    <dbReference type="NCBI Taxonomy" id="2740835"/>
    <lineage>
        <taxon>Eukaryota</taxon>
        <taxon>Metazoa</taxon>
        <taxon>Ecdysozoa</taxon>
        <taxon>Arthropoda</taxon>
        <taxon>Chelicerata</taxon>
        <taxon>Arachnida</taxon>
        <taxon>Araneae</taxon>
        <taxon>Araneomorphae</taxon>
        <taxon>Entelegynae</taxon>
        <taxon>Araneoidea</taxon>
        <taxon>Nephilidae</taxon>
        <taxon>Trichonephila</taxon>
    </lineage>
</organism>
<dbReference type="Pfam" id="PF02893">
    <property type="entry name" value="GRAM"/>
    <property type="match status" value="1"/>
</dbReference>
<dbReference type="AlphaFoldDB" id="A0A8X6F3D5"/>
<proteinExistence type="predicted"/>
<dbReference type="InterPro" id="IPR011993">
    <property type="entry name" value="PH-like_dom_sf"/>
</dbReference>
<evidence type="ECO:0000256" key="1">
    <source>
        <dbReference type="SAM" id="MobiDB-lite"/>
    </source>
</evidence>
<dbReference type="OrthoDB" id="74360at2759"/>
<dbReference type="GO" id="GO:0005886">
    <property type="term" value="C:plasma membrane"/>
    <property type="evidence" value="ECO:0007669"/>
    <property type="project" value="TreeGrafter"/>
</dbReference>
<name>A0A8X6F3D5_TRICU</name>
<keyword evidence="2" id="KW-0812">Transmembrane</keyword>
<reference evidence="4" key="1">
    <citation type="submission" date="2020-07" db="EMBL/GenBank/DDBJ databases">
        <title>Multicomponent nature underlies the extraordinary mechanical properties of spider dragline silk.</title>
        <authorList>
            <person name="Kono N."/>
            <person name="Nakamura H."/>
            <person name="Mori M."/>
            <person name="Yoshida Y."/>
            <person name="Ohtoshi R."/>
            <person name="Malay A.D."/>
            <person name="Moran D.A.P."/>
            <person name="Tomita M."/>
            <person name="Numata K."/>
            <person name="Arakawa K."/>
        </authorList>
    </citation>
    <scope>NUCLEOTIDE SEQUENCE</scope>
</reference>
<dbReference type="Proteomes" id="UP000887116">
    <property type="component" value="Unassembled WGS sequence"/>
</dbReference>
<sequence>MPNSVPVSAPTTPPSPLPHSRLARSHNRRFHVRFPGVDSEEHLLDYYSCALVADILLQGHLYITENYFAFYSNIFGRKTQILLPVSDVIKVTKERTAKIIPNAVGLYTVGGKHVFGSLLQRNTTYRLMHHVWLKSADPDTTEEEPTVSEVSEPGTSDEAAPVVSQVPAPSTPPVRPDELPVRRLSRRKSDLFPRISAKAAARRHCTAAPSSGVVVDEVTLSKCPWDCARSRTPATFTDCFTRMEDNVHTGANSSLIPKSTLILLAATLLLVLLFLLATILVYRVSFLYSKNATDDNWSSKPGHRLSRYLELLKQQQEAVEEEIVRITTTLKNRLNDLGQVRQSIDQISAFTKQSSFHMRNDNIEETSAMDAHAPS</sequence>
<protein>
    <submittedName>
        <fullName evidence="4">Protein Aster-B</fullName>
    </submittedName>
</protein>
<dbReference type="GO" id="GO:0005789">
    <property type="term" value="C:endoplasmic reticulum membrane"/>
    <property type="evidence" value="ECO:0007669"/>
    <property type="project" value="TreeGrafter"/>
</dbReference>
<dbReference type="SMART" id="SM00568">
    <property type="entry name" value="GRAM"/>
    <property type="match status" value="1"/>
</dbReference>
<gene>
    <name evidence="4" type="primary">GRAMD1B</name>
    <name evidence="4" type="ORF">TNCT_365531</name>
</gene>
<comment type="caution">
    <text evidence="4">The sequence shown here is derived from an EMBL/GenBank/DDBJ whole genome shotgun (WGS) entry which is preliminary data.</text>
</comment>
<dbReference type="GO" id="GO:0032366">
    <property type="term" value="P:intracellular sterol transport"/>
    <property type="evidence" value="ECO:0007669"/>
    <property type="project" value="TreeGrafter"/>
</dbReference>
<feature type="region of interest" description="Disordered" evidence="1">
    <location>
        <begin position="1"/>
        <end position="21"/>
    </location>
</feature>
<keyword evidence="5" id="KW-1185">Reference proteome</keyword>
<accession>A0A8X6F3D5</accession>
<dbReference type="GO" id="GO:0140268">
    <property type="term" value="C:endoplasmic reticulum-plasma membrane contact site"/>
    <property type="evidence" value="ECO:0007669"/>
    <property type="project" value="TreeGrafter"/>
</dbReference>
<keyword evidence="2" id="KW-0472">Membrane</keyword>
<dbReference type="GO" id="GO:0032934">
    <property type="term" value="F:sterol binding"/>
    <property type="evidence" value="ECO:0007669"/>
    <property type="project" value="TreeGrafter"/>
</dbReference>
<feature type="transmembrane region" description="Helical" evidence="2">
    <location>
        <begin position="261"/>
        <end position="282"/>
    </location>
</feature>
<dbReference type="GO" id="GO:0120015">
    <property type="term" value="F:sterol transfer activity"/>
    <property type="evidence" value="ECO:0007669"/>
    <property type="project" value="TreeGrafter"/>
</dbReference>
<dbReference type="InterPro" id="IPR051482">
    <property type="entry name" value="Cholesterol_transport"/>
</dbReference>
<dbReference type="PANTHER" id="PTHR23319:SF13">
    <property type="entry name" value="GRAM DOMAIN-CONTAINING PROTEIN"/>
    <property type="match status" value="1"/>
</dbReference>
<feature type="domain" description="GRAM" evidence="3">
    <location>
        <begin position="28"/>
        <end position="95"/>
    </location>
</feature>
<dbReference type="EMBL" id="BMAO01010864">
    <property type="protein sequence ID" value="GFQ70030.1"/>
    <property type="molecule type" value="Genomic_DNA"/>
</dbReference>
<dbReference type="Gene3D" id="2.30.29.30">
    <property type="entry name" value="Pleckstrin-homology domain (PH domain)/Phosphotyrosine-binding domain (PTB)"/>
    <property type="match status" value="1"/>
</dbReference>
<evidence type="ECO:0000313" key="5">
    <source>
        <dbReference type="Proteomes" id="UP000887116"/>
    </source>
</evidence>
<dbReference type="InterPro" id="IPR004182">
    <property type="entry name" value="GRAM"/>
</dbReference>
<feature type="region of interest" description="Disordered" evidence="1">
    <location>
        <begin position="138"/>
        <end position="182"/>
    </location>
</feature>
<dbReference type="CDD" id="cd13220">
    <property type="entry name" value="PH-GRAM_GRAMDC"/>
    <property type="match status" value="1"/>
</dbReference>
<keyword evidence="2" id="KW-1133">Transmembrane helix</keyword>
<evidence type="ECO:0000313" key="4">
    <source>
        <dbReference type="EMBL" id="GFQ70030.1"/>
    </source>
</evidence>
<evidence type="ECO:0000256" key="2">
    <source>
        <dbReference type="SAM" id="Phobius"/>
    </source>
</evidence>